<gene>
    <name evidence="8" type="ORF">SMU2927</name>
</gene>
<dbReference type="GO" id="GO:0071949">
    <property type="term" value="F:FAD binding"/>
    <property type="evidence" value="ECO:0007669"/>
    <property type="project" value="InterPro"/>
</dbReference>
<dbReference type="VEuPathDB" id="FungiDB:SMAC_00520"/>
<keyword evidence="6" id="KW-0732">Signal</keyword>
<dbReference type="InterPro" id="IPR016166">
    <property type="entry name" value="FAD-bd_PCMH"/>
</dbReference>
<keyword evidence="2" id="KW-0285">Flavoprotein</keyword>
<dbReference type="InterPro" id="IPR016169">
    <property type="entry name" value="FAD-bd_PCMH_sub2"/>
</dbReference>
<keyword evidence="3" id="KW-0274">FAD</keyword>
<dbReference type="Gene3D" id="3.40.462.20">
    <property type="match status" value="1"/>
</dbReference>
<dbReference type="Gene3D" id="3.30.465.10">
    <property type="match status" value="1"/>
</dbReference>
<dbReference type="PANTHER" id="PTHR42973:SF8">
    <property type="entry name" value="FAD-BINDING PCMH-TYPE DOMAIN-CONTAINING PROTEIN"/>
    <property type="match status" value="1"/>
</dbReference>
<dbReference type="PANTHER" id="PTHR42973">
    <property type="entry name" value="BINDING OXIDOREDUCTASE, PUTATIVE (AFU_ORTHOLOGUE AFUA_1G17690)-RELATED"/>
    <property type="match status" value="1"/>
</dbReference>
<dbReference type="AlphaFoldDB" id="C1KU49"/>
<dbReference type="EMBL" id="FM164757">
    <property type="protein sequence ID" value="CAQ58438.1"/>
    <property type="molecule type" value="Genomic_DNA"/>
</dbReference>
<dbReference type="InterPro" id="IPR012951">
    <property type="entry name" value="BBE"/>
</dbReference>
<sequence>MARLYRFAVSSAIFGNLSLVLLLSHASTDFANSLATSWQAEQLPVNWALSSRQIAMSTAPMTRNSAAAQLDMTPSSLPRFKWWFSLPRRRMSPRLYNPLSLLLLKKAYADSKQVEYANTNGIPFLAMARRHGMTSTLSEFDGMQIDMSLLDKIEIQPDGKSVVLGGGVFAKNIMEKLWNAGYVTASGSTSCVGLLGPALGGGRGRLEGYYGVVSDSFLKLNVVLANGTAITVSDTEHPDLFWAMKGAGHNFGVVTSLEMKIYPRGVDTWYYKTYIWTQDKLEAVFEASNNFHNDGNHAGHHLKEMAFNMGSYTIIPDISETEGVIFWSFVYRGSKEEAQPYLDAFDAIEAVSTEDGNVPYPEIPGVSGTGMNSALCDYGLNHVHYPAGLKVWNVTTQRQIYDLYNEKIAEYPEFQRTTVNMEDYSHEGVNAIDPDTSAYPWRDRGLLSFIAVTYDPNPSLDEAAIAWAKETRDLWNAGAPDLLPSTYVNYAHGDESTESMYGYEPWRLEKLRGLKAQYDPDNLFSYYNPIIPNLNPRSTHEENFQGRNIGAKSRGRGQ</sequence>
<dbReference type="Pfam" id="PF01565">
    <property type="entry name" value="FAD_binding_4"/>
    <property type="match status" value="1"/>
</dbReference>
<dbReference type="PROSITE" id="PS51387">
    <property type="entry name" value="FAD_PCMH"/>
    <property type="match status" value="1"/>
</dbReference>
<evidence type="ECO:0000256" key="4">
    <source>
        <dbReference type="ARBA" id="ARBA00023002"/>
    </source>
</evidence>
<dbReference type="InterPro" id="IPR036318">
    <property type="entry name" value="FAD-bd_PCMH-like_sf"/>
</dbReference>
<reference evidence="8" key="1">
    <citation type="journal article" date="2009" name="Curr. Genet.">
        <title>A novel polyketide biosynthesis gene cluster is involved in fruiting body morphogenesis in the filamentous fungi Sordaria macrospora and Neurospora crassa.</title>
        <authorList>
            <person name="Nowrousian M."/>
        </authorList>
    </citation>
    <scope>NUCLEOTIDE SEQUENCE</scope>
    <source>
        <strain evidence="8">K-hell</strain>
        <tissue evidence="8">Mycelium</tissue>
    </source>
</reference>
<evidence type="ECO:0000256" key="6">
    <source>
        <dbReference type="SAM" id="SignalP"/>
    </source>
</evidence>
<evidence type="ECO:0000313" key="8">
    <source>
        <dbReference type="EMBL" id="CAQ58438.1"/>
    </source>
</evidence>
<evidence type="ECO:0000259" key="7">
    <source>
        <dbReference type="PROSITE" id="PS51387"/>
    </source>
</evidence>
<proteinExistence type="inferred from homology"/>
<keyword evidence="4" id="KW-0560">Oxidoreductase</keyword>
<feature type="region of interest" description="Disordered" evidence="5">
    <location>
        <begin position="537"/>
        <end position="558"/>
    </location>
</feature>
<feature type="signal peptide" evidence="6">
    <location>
        <begin position="1"/>
        <end position="26"/>
    </location>
</feature>
<dbReference type="GO" id="GO:0016491">
    <property type="term" value="F:oxidoreductase activity"/>
    <property type="evidence" value="ECO:0007669"/>
    <property type="project" value="UniProtKB-KW"/>
</dbReference>
<feature type="chain" id="PRO_5002909978" evidence="6">
    <location>
        <begin position="27"/>
        <end position="558"/>
    </location>
</feature>
<dbReference type="SUPFAM" id="SSF56176">
    <property type="entry name" value="FAD-binding/transporter-associated domain-like"/>
    <property type="match status" value="1"/>
</dbReference>
<accession>C1KU49</accession>
<evidence type="ECO:0000256" key="2">
    <source>
        <dbReference type="ARBA" id="ARBA00022630"/>
    </source>
</evidence>
<protein>
    <submittedName>
        <fullName evidence="8">Putative dehydrogenase</fullName>
    </submittedName>
</protein>
<evidence type="ECO:0000256" key="5">
    <source>
        <dbReference type="SAM" id="MobiDB-lite"/>
    </source>
</evidence>
<feature type="domain" description="FAD-binding PCMH-type" evidence="7">
    <location>
        <begin position="88"/>
        <end position="264"/>
    </location>
</feature>
<evidence type="ECO:0000256" key="3">
    <source>
        <dbReference type="ARBA" id="ARBA00022827"/>
    </source>
</evidence>
<dbReference type="InterPro" id="IPR050416">
    <property type="entry name" value="FAD-linked_Oxidoreductase"/>
</dbReference>
<dbReference type="InterPro" id="IPR006094">
    <property type="entry name" value="Oxid_FAD_bind_N"/>
</dbReference>
<organism evidence="8">
    <name type="scientific">Sordaria macrospora</name>
    <dbReference type="NCBI Taxonomy" id="5147"/>
    <lineage>
        <taxon>Eukaryota</taxon>
        <taxon>Fungi</taxon>
        <taxon>Dikarya</taxon>
        <taxon>Ascomycota</taxon>
        <taxon>Pezizomycotina</taxon>
        <taxon>Sordariomycetes</taxon>
        <taxon>Sordariomycetidae</taxon>
        <taxon>Sordariales</taxon>
        <taxon>Sordariaceae</taxon>
        <taxon>Sordaria</taxon>
    </lineage>
</organism>
<dbReference type="Pfam" id="PF08031">
    <property type="entry name" value="BBE"/>
    <property type="match status" value="1"/>
</dbReference>
<name>C1KU49_SORMA</name>
<comment type="similarity">
    <text evidence="1">Belongs to the oxygen-dependent FAD-linked oxidoreductase family.</text>
</comment>
<evidence type="ECO:0000256" key="1">
    <source>
        <dbReference type="ARBA" id="ARBA00005466"/>
    </source>
</evidence>